<dbReference type="PANTHER" id="PTHR11102">
    <property type="entry name" value="SEL-1-LIKE PROTEIN"/>
    <property type="match status" value="1"/>
</dbReference>
<dbReference type="SUPFAM" id="SSF81901">
    <property type="entry name" value="HCP-like"/>
    <property type="match status" value="3"/>
</dbReference>
<gene>
    <name evidence="1" type="ORF">Hyperionvirus5_25</name>
</gene>
<dbReference type="Pfam" id="PF08238">
    <property type="entry name" value="Sel1"/>
    <property type="match status" value="10"/>
</dbReference>
<name>A0A3G5ACY6_9VIRU</name>
<reference evidence="1" key="1">
    <citation type="submission" date="2018-10" db="EMBL/GenBank/DDBJ databases">
        <title>Hidden diversity of soil giant viruses.</title>
        <authorList>
            <person name="Schulz F."/>
            <person name="Alteio L."/>
            <person name="Goudeau D."/>
            <person name="Ryan E.M."/>
            <person name="Malmstrom R.R."/>
            <person name="Blanchard J."/>
            <person name="Woyke T."/>
        </authorList>
    </citation>
    <scope>NUCLEOTIDE SEQUENCE</scope>
    <source>
        <strain evidence="1">HYV1</strain>
    </source>
</reference>
<evidence type="ECO:0000313" key="1">
    <source>
        <dbReference type="EMBL" id="AYV83219.1"/>
    </source>
</evidence>
<dbReference type="Gene3D" id="1.25.40.10">
    <property type="entry name" value="Tetratricopeptide repeat domain"/>
    <property type="match status" value="3"/>
</dbReference>
<dbReference type="SMART" id="SM00671">
    <property type="entry name" value="SEL1"/>
    <property type="match status" value="11"/>
</dbReference>
<dbReference type="InterPro" id="IPR011990">
    <property type="entry name" value="TPR-like_helical_dom_sf"/>
</dbReference>
<accession>A0A3G5ACY6</accession>
<dbReference type="InterPro" id="IPR006597">
    <property type="entry name" value="Sel1-like"/>
</dbReference>
<dbReference type="EMBL" id="MK072387">
    <property type="protein sequence ID" value="AYV83219.1"/>
    <property type="molecule type" value="Genomic_DNA"/>
</dbReference>
<sequence length="591" mass="67605">MEWKILKNNVSPIHIYLNITPWLPMSTESPDEPCFNQLQILIEKYMNASMEEILPKNENIMNSLKKLSDEDKIKLLAFLSEKSDNSYVAKLLGNFYENQSSLAESWKWYMKSAEMGDSFGMQNVGRYYSNGLFVKQDYHLAVEFFSKGADKKNPYCMSSIGDCYFYGRGVAISVEKALDWYLKAADARDITAIMSLGFMYANGKGVEKSFTEAMKWYLRGADLGNTPAMNEIGDIYNDGRWPDFPKNNEESMKWYLKSANLGSYCAMRAIGCKYYEGVDVAQDFKEAMKWYKMSNDIHESAILMLAIGGMYLLGQGVRKNVTEALVWYIRSAGLGNTKAMNRIGDLYYDGAGVDRDYIETLKWYRKAAALKDGEGMSNVGYMYSHGLGCEKNNTEALKWYTKAFDHKYVKASLYIADYYKGEDIKSDGGEVVRWYKKGAEAGYGEAMLQLGDIYQKGIYAEKNATFAIKWYEEAIKNKMYAGLTKIGDLYLEQKQIDSALKYYARSVEKITDRIEAEKLKLKITQLMKDHSFDLIHEWIVLVDKKILLEVENEKLKSEVLYQPCGDGFKDAEKHFILASGRIDKKIESAIP</sequence>
<dbReference type="PANTHER" id="PTHR11102:SF160">
    <property type="entry name" value="ERAD-ASSOCIATED E3 UBIQUITIN-PROTEIN LIGASE COMPONENT HRD3"/>
    <property type="match status" value="1"/>
</dbReference>
<protein>
    <recommendedName>
        <fullName evidence="2">Sel1 repeat family protein</fullName>
    </recommendedName>
</protein>
<dbReference type="InterPro" id="IPR050767">
    <property type="entry name" value="Sel1_AlgK"/>
</dbReference>
<evidence type="ECO:0008006" key="2">
    <source>
        <dbReference type="Google" id="ProtNLM"/>
    </source>
</evidence>
<proteinExistence type="predicted"/>
<organism evidence="1">
    <name type="scientific">Hyperionvirus sp</name>
    <dbReference type="NCBI Taxonomy" id="2487770"/>
    <lineage>
        <taxon>Viruses</taxon>
        <taxon>Varidnaviria</taxon>
        <taxon>Bamfordvirae</taxon>
        <taxon>Nucleocytoviricota</taxon>
        <taxon>Megaviricetes</taxon>
        <taxon>Imitervirales</taxon>
        <taxon>Mimiviridae</taxon>
        <taxon>Klosneuvirinae</taxon>
    </lineage>
</organism>